<evidence type="ECO:0000313" key="5">
    <source>
        <dbReference type="EMBL" id="CAF0820045.1"/>
    </source>
</evidence>
<dbReference type="PANTHER" id="PTHR45641:SF19">
    <property type="entry name" value="NEPHROCYSTIN-3"/>
    <property type="match status" value="1"/>
</dbReference>
<keyword evidence="1" id="KW-0677">Repeat</keyword>
<dbReference type="InterPro" id="IPR011990">
    <property type="entry name" value="TPR-like_helical_dom_sf"/>
</dbReference>
<keyword evidence="7" id="KW-1185">Reference proteome</keyword>
<protein>
    <submittedName>
        <fullName evidence="4">Uncharacterized protein</fullName>
    </submittedName>
</protein>
<dbReference type="Pfam" id="PF13424">
    <property type="entry name" value="TPR_12"/>
    <property type="match status" value="2"/>
</dbReference>
<proteinExistence type="predicted"/>
<dbReference type="EMBL" id="CAJNOH010000049">
    <property type="protein sequence ID" value="CAF0810646.1"/>
    <property type="molecule type" value="Genomic_DNA"/>
</dbReference>
<feature type="repeat" description="TPR" evidence="3">
    <location>
        <begin position="492"/>
        <end position="525"/>
    </location>
</feature>
<dbReference type="AlphaFoldDB" id="A0A813TEW3"/>
<evidence type="ECO:0000256" key="3">
    <source>
        <dbReference type="PROSITE-ProRule" id="PRU00339"/>
    </source>
</evidence>
<gene>
    <name evidence="5" type="ORF">JXQ802_LOCUS5151</name>
    <name evidence="4" type="ORF">PYM288_LOCUS5072</name>
</gene>
<comment type="caution">
    <text evidence="4">The sequence shown here is derived from an EMBL/GenBank/DDBJ whole genome shotgun (WGS) entry which is preliminary data.</text>
</comment>
<dbReference type="SUPFAM" id="SSF81901">
    <property type="entry name" value="HCP-like"/>
    <property type="match status" value="1"/>
</dbReference>
<evidence type="ECO:0000256" key="1">
    <source>
        <dbReference type="ARBA" id="ARBA00022737"/>
    </source>
</evidence>
<dbReference type="PANTHER" id="PTHR45641">
    <property type="entry name" value="TETRATRICOPEPTIDE REPEAT PROTEIN (AFU_ORTHOLOGUE AFUA_6G03870)"/>
    <property type="match status" value="1"/>
</dbReference>
<evidence type="ECO:0000313" key="6">
    <source>
        <dbReference type="Proteomes" id="UP000663854"/>
    </source>
</evidence>
<dbReference type="Pfam" id="PF13181">
    <property type="entry name" value="TPR_8"/>
    <property type="match status" value="1"/>
</dbReference>
<dbReference type="Gene3D" id="1.25.40.10">
    <property type="entry name" value="Tetratricopeptide repeat domain"/>
    <property type="match status" value="2"/>
</dbReference>
<dbReference type="Pfam" id="PF13374">
    <property type="entry name" value="TPR_10"/>
    <property type="match status" value="1"/>
</dbReference>
<dbReference type="EMBL" id="CAJNOL010000076">
    <property type="protein sequence ID" value="CAF0820045.1"/>
    <property type="molecule type" value="Genomic_DNA"/>
</dbReference>
<feature type="repeat" description="TPR" evidence="3">
    <location>
        <begin position="618"/>
        <end position="651"/>
    </location>
</feature>
<accession>A0A813TEW3</accession>
<reference evidence="4" key="1">
    <citation type="submission" date="2021-02" db="EMBL/GenBank/DDBJ databases">
        <authorList>
            <person name="Nowell W R."/>
        </authorList>
    </citation>
    <scope>NUCLEOTIDE SEQUENCE</scope>
</reference>
<evidence type="ECO:0000313" key="4">
    <source>
        <dbReference type="EMBL" id="CAF0810646.1"/>
    </source>
</evidence>
<evidence type="ECO:0000313" key="7">
    <source>
        <dbReference type="Proteomes" id="UP000663870"/>
    </source>
</evidence>
<keyword evidence="2 3" id="KW-0802">TPR repeat</keyword>
<dbReference type="PROSITE" id="PS50005">
    <property type="entry name" value="TPR"/>
    <property type="match status" value="4"/>
</dbReference>
<dbReference type="Proteomes" id="UP000663854">
    <property type="component" value="Unassembled WGS sequence"/>
</dbReference>
<dbReference type="SUPFAM" id="SSF56399">
    <property type="entry name" value="ADP-ribosylation"/>
    <property type="match status" value="1"/>
</dbReference>
<name>A0A813TEW3_9BILA</name>
<dbReference type="Proteomes" id="UP000663870">
    <property type="component" value="Unassembled WGS sequence"/>
</dbReference>
<sequence length="684" mass="81095">MGLCHGSNSSTIEKSLNPNENLDIYTIIWLDNKNKKKSQKNISIQQLRTIINHLKIFEDENDCEEYIKQMSQDEYIIFITDDQIGEKFISRIHHLQQIFSIYIYSSNNNIDQPWINQYNKIKSICLNYNELIKQIEFDQIKYKYIKNKILFDIFYIDKLNNSNDKFIYSQIFIETLLQMDSMPNDMNDFITLCRNQYKGNKFQLNILREFQQNYTSDYALWWFTRDTFISHLLNKALRIQNIDLIFLLRFFIHDIEQQLKEYHCLTPIQVYRYELMLNRELDLLKDSIGQFISINNFLLTQVNRDSALPSSIISLNNTDFQSVLFKITTDSNLDKIKPFAYITSQNSFHNTNNQDEVLFMLGSIFEIKNIYQDINNLWIIEMELSSRTNKHLKPIFKNYKNNDNNNDDDDDEINLLSYGYILQKMNKLDEAKKYYCRLLNELSDEDERLGCCLLNLGNIDFLNKNYDTSLEWLLKSLDISLRTLQPNDIFFARIYYSMGHVYNEKNESKLALESYDKAIIIWKQSIDDNYLNIAECMNNIGIIYKEENNYSLALEFFKKTLTILEKYISHDDFDISKAHCNLASTYRQLGQYDLALEHYNISFKILQKYYSMGHPNIAKALGNIGIVHALKGERQKALLYYEKAAEIYRHTLPPTHTNNIKIEQLIRNLSMPHPKLSFGPIESR</sequence>
<evidence type="ECO:0000256" key="2">
    <source>
        <dbReference type="ARBA" id="ARBA00022803"/>
    </source>
</evidence>
<feature type="repeat" description="TPR" evidence="3">
    <location>
        <begin position="576"/>
        <end position="609"/>
    </location>
</feature>
<organism evidence="4 6">
    <name type="scientific">Rotaria sordida</name>
    <dbReference type="NCBI Taxonomy" id="392033"/>
    <lineage>
        <taxon>Eukaryota</taxon>
        <taxon>Metazoa</taxon>
        <taxon>Spiralia</taxon>
        <taxon>Gnathifera</taxon>
        <taxon>Rotifera</taxon>
        <taxon>Eurotatoria</taxon>
        <taxon>Bdelloidea</taxon>
        <taxon>Philodinida</taxon>
        <taxon>Philodinidae</taxon>
        <taxon>Rotaria</taxon>
    </lineage>
</organism>
<dbReference type="SMART" id="SM00028">
    <property type="entry name" value="TPR"/>
    <property type="match status" value="5"/>
</dbReference>
<feature type="repeat" description="TPR" evidence="3">
    <location>
        <begin position="534"/>
        <end position="567"/>
    </location>
</feature>
<dbReference type="InterPro" id="IPR019734">
    <property type="entry name" value="TPR_rpt"/>
</dbReference>